<dbReference type="KEGG" id="ckw:CKALI_10430"/>
<feature type="transmembrane region" description="Helical" evidence="6">
    <location>
        <begin position="166"/>
        <end position="190"/>
    </location>
</feature>
<evidence type="ECO:0000256" key="3">
    <source>
        <dbReference type="ARBA" id="ARBA00022748"/>
    </source>
</evidence>
<sequence length="315" mass="34400">MPVNHTLSNYSDLSFKTAFVIYVLGLILSIVYYVKQSQVLAEPAKELVGAGGPAVVEKPEATDNSEKWAGMTQSMIWLAIIFHGVSVVLRGMSASRFPFGNLYEYVAMVTLVAMAIAAWVIQRRELRAMWPWVLTPVIVLLFYGGMKLYAASAPVVPALQSFWFPIHVSTVSIGAGVGMISGMASLLYVLRMNQPKGSEHGIMGAILRPLPSAKTLDGLAYKAAVWALPIFGIGVALGAIWAESAWGRFWGWDPKETISLVTWVLYAAYLHARATSGWKNTAAAWINIVAFGMMVFNLFFINMVVSGLHSYAGLN</sequence>
<evidence type="ECO:0000256" key="5">
    <source>
        <dbReference type="ARBA" id="ARBA00023136"/>
    </source>
</evidence>
<organism evidence="8 9">
    <name type="scientific">Corynebacterium kalinowskii</name>
    <dbReference type="NCBI Taxonomy" id="2675216"/>
    <lineage>
        <taxon>Bacteria</taxon>
        <taxon>Bacillati</taxon>
        <taxon>Actinomycetota</taxon>
        <taxon>Actinomycetes</taxon>
        <taxon>Mycobacteriales</taxon>
        <taxon>Corynebacteriaceae</taxon>
        <taxon>Corynebacterium</taxon>
    </lineage>
</organism>
<feature type="transmembrane region" description="Helical" evidence="6">
    <location>
        <begin position="75"/>
        <end position="93"/>
    </location>
</feature>
<dbReference type="Pfam" id="PF01578">
    <property type="entry name" value="Cytochrom_C_asm"/>
    <property type="match status" value="1"/>
</dbReference>
<evidence type="ECO:0000313" key="9">
    <source>
        <dbReference type="Proteomes" id="UP000427071"/>
    </source>
</evidence>
<name>A0A6B8VTK2_9CORY</name>
<accession>A0A6B8VTK2</accession>
<feature type="transmembrane region" description="Helical" evidence="6">
    <location>
        <begin position="13"/>
        <end position="34"/>
    </location>
</feature>
<dbReference type="RefSeq" id="WP_156193273.1">
    <property type="nucleotide sequence ID" value="NZ_CP046452.1"/>
</dbReference>
<gene>
    <name evidence="8" type="primary">ccsA</name>
    <name evidence="8" type="ORF">CKALI_10430</name>
</gene>
<dbReference type="EMBL" id="CP046452">
    <property type="protein sequence ID" value="QGU02937.1"/>
    <property type="molecule type" value="Genomic_DNA"/>
</dbReference>
<dbReference type="InterPro" id="IPR017562">
    <property type="entry name" value="Cyt_c_biogenesis_CcsA"/>
</dbReference>
<dbReference type="InterPro" id="IPR002541">
    <property type="entry name" value="Cyt_c_assembly"/>
</dbReference>
<comment type="subcellular location">
    <subcellularLocation>
        <location evidence="1">Membrane</location>
        <topology evidence="1">Multi-pass membrane protein</topology>
    </subcellularLocation>
</comment>
<dbReference type="InterPro" id="IPR045062">
    <property type="entry name" value="Cyt_c_biogenesis_CcsA/CcmC"/>
</dbReference>
<dbReference type="NCBIfam" id="TIGR03144">
    <property type="entry name" value="cytochr_II_ccsB"/>
    <property type="match status" value="1"/>
</dbReference>
<evidence type="ECO:0000313" key="8">
    <source>
        <dbReference type="EMBL" id="QGU02937.1"/>
    </source>
</evidence>
<protein>
    <submittedName>
        <fullName evidence="8">Cytochrome c biogenesis protein CcsA</fullName>
    </submittedName>
</protein>
<dbReference type="PANTHER" id="PTHR30071:SF1">
    <property type="entry name" value="CYTOCHROME B_B6 PROTEIN-RELATED"/>
    <property type="match status" value="1"/>
</dbReference>
<evidence type="ECO:0000256" key="2">
    <source>
        <dbReference type="ARBA" id="ARBA00022692"/>
    </source>
</evidence>
<keyword evidence="9" id="KW-1185">Reference proteome</keyword>
<dbReference type="Proteomes" id="UP000427071">
    <property type="component" value="Chromosome"/>
</dbReference>
<keyword evidence="2 6" id="KW-0812">Transmembrane</keyword>
<dbReference type="PANTHER" id="PTHR30071">
    <property type="entry name" value="HEME EXPORTER PROTEIN C"/>
    <property type="match status" value="1"/>
</dbReference>
<reference evidence="9" key="1">
    <citation type="submission" date="2019-11" db="EMBL/GenBank/DDBJ databases">
        <title>Complete genome sequence of Corynebacterium kalinowskii 1959, a novel Corynebacterium species isolated from soil of a small paddock in Vilsendorf, Germany.</title>
        <authorList>
            <person name="Schaffert L."/>
            <person name="Ruwe M."/>
            <person name="Milse J."/>
            <person name="Hanuschka K."/>
            <person name="Ortseifen V."/>
            <person name="Droste J."/>
            <person name="Brandt D."/>
            <person name="Schlueter L."/>
            <person name="Kutter Y."/>
            <person name="Vinke S."/>
            <person name="Viehoefer P."/>
            <person name="Jacob L."/>
            <person name="Luebke N.-C."/>
            <person name="Schulte-Berndt E."/>
            <person name="Hain C."/>
            <person name="Linder M."/>
            <person name="Schmidt P."/>
            <person name="Wollenschlaeger L."/>
            <person name="Luttermann T."/>
            <person name="Thieme E."/>
            <person name="Hassa J."/>
            <person name="Haak M."/>
            <person name="Wittchen M."/>
            <person name="Mentz A."/>
            <person name="Persicke M."/>
            <person name="Busche T."/>
            <person name="Ruckert C."/>
        </authorList>
    </citation>
    <scope>NUCLEOTIDE SEQUENCE [LARGE SCALE GENOMIC DNA]</scope>
    <source>
        <strain evidence="9">1959</strain>
    </source>
</reference>
<feature type="transmembrane region" description="Helical" evidence="6">
    <location>
        <begin position="128"/>
        <end position="146"/>
    </location>
</feature>
<evidence type="ECO:0000256" key="6">
    <source>
        <dbReference type="SAM" id="Phobius"/>
    </source>
</evidence>
<evidence type="ECO:0000256" key="1">
    <source>
        <dbReference type="ARBA" id="ARBA00004141"/>
    </source>
</evidence>
<feature type="transmembrane region" description="Helical" evidence="6">
    <location>
        <begin position="105"/>
        <end position="121"/>
    </location>
</feature>
<feature type="transmembrane region" description="Helical" evidence="6">
    <location>
        <begin position="284"/>
        <end position="305"/>
    </location>
</feature>
<dbReference type="GO" id="GO:0017004">
    <property type="term" value="P:cytochrome complex assembly"/>
    <property type="evidence" value="ECO:0007669"/>
    <property type="project" value="UniProtKB-KW"/>
</dbReference>
<evidence type="ECO:0000259" key="7">
    <source>
        <dbReference type="Pfam" id="PF01578"/>
    </source>
</evidence>
<keyword evidence="3" id="KW-0201">Cytochrome c-type biogenesis</keyword>
<feature type="domain" description="Cytochrome c assembly protein" evidence="7">
    <location>
        <begin position="68"/>
        <end position="309"/>
    </location>
</feature>
<proteinExistence type="predicted"/>
<evidence type="ECO:0000256" key="4">
    <source>
        <dbReference type="ARBA" id="ARBA00022989"/>
    </source>
</evidence>
<feature type="transmembrane region" description="Helical" evidence="6">
    <location>
        <begin position="223"/>
        <end position="242"/>
    </location>
</feature>
<dbReference type="GO" id="GO:0005886">
    <property type="term" value="C:plasma membrane"/>
    <property type="evidence" value="ECO:0007669"/>
    <property type="project" value="TreeGrafter"/>
</dbReference>
<dbReference type="GO" id="GO:0020037">
    <property type="term" value="F:heme binding"/>
    <property type="evidence" value="ECO:0007669"/>
    <property type="project" value="InterPro"/>
</dbReference>
<dbReference type="AlphaFoldDB" id="A0A6B8VTK2"/>
<feature type="transmembrane region" description="Helical" evidence="6">
    <location>
        <begin position="254"/>
        <end position="272"/>
    </location>
</feature>
<keyword evidence="4 6" id="KW-1133">Transmembrane helix</keyword>
<keyword evidence="5 6" id="KW-0472">Membrane</keyword>